<evidence type="ECO:0000256" key="5">
    <source>
        <dbReference type="ARBA" id="ARBA00022989"/>
    </source>
</evidence>
<dbReference type="GO" id="GO:0005886">
    <property type="term" value="C:plasma membrane"/>
    <property type="evidence" value="ECO:0007669"/>
    <property type="project" value="TreeGrafter"/>
</dbReference>
<evidence type="ECO:0000256" key="8">
    <source>
        <dbReference type="SAM" id="Phobius"/>
    </source>
</evidence>
<comment type="pathway">
    <text evidence="7">Phospholipid metabolism; CDP-diacylglycerol biosynthesis; CDP-diacylglycerol from sn-glycerol 3-phosphate: step 3/3.</text>
</comment>
<dbReference type="PANTHER" id="PTHR43535:SF1">
    <property type="entry name" value="PHOSPHATIDATE CYTIDYLYLTRANSFERASE"/>
    <property type="match status" value="1"/>
</dbReference>
<name>A0A211ZFM5_9PROT</name>
<comment type="catalytic activity">
    <reaction evidence="7">
        <text>a 1,2-diacyl-sn-glycero-3-phosphate + CTP + H(+) = a CDP-1,2-diacyl-sn-glycerol + diphosphate</text>
        <dbReference type="Rhea" id="RHEA:16229"/>
        <dbReference type="ChEBI" id="CHEBI:15378"/>
        <dbReference type="ChEBI" id="CHEBI:33019"/>
        <dbReference type="ChEBI" id="CHEBI:37563"/>
        <dbReference type="ChEBI" id="CHEBI:58332"/>
        <dbReference type="ChEBI" id="CHEBI:58608"/>
        <dbReference type="EC" id="2.7.7.41"/>
    </reaction>
</comment>
<feature type="transmembrane region" description="Helical" evidence="8">
    <location>
        <begin position="183"/>
        <end position="203"/>
    </location>
</feature>
<dbReference type="RefSeq" id="WP_088154643.1">
    <property type="nucleotide sequence ID" value="NZ_NHON01000069.1"/>
</dbReference>
<dbReference type="PANTHER" id="PTHR43535">
    <property type="entry name" value="PHOSPHATIDATE CYTIDYLYLTRANSFERASE"/>
    <property type="match status" value="1"/>
</dbReference>
<feature type="transmembrane region" description="Helical" evidence="8">
    <location>
        <begin position="250"/>
        <end position="269"/>
    </location>
</feature>
<dbReference type="PROSITE" id="PS01315">
    <property type="entry name" value="CDS"/>
    <property type="match status" value="1"/>
</dbReference>
<feature type="transmembrane region" description="Helical" evidence="8">
    <location>
        <begin position="224"/>
        <end position="244"/>
    </location>
</feature>
<dbReference type="GO" id="GO:0016024">
    <property type="term" value="P:CDP-diacylglycerol biosynthetic process"/>
    <property type="evidence" value="ECO:0007669"/>
    <property type="project" value="UniProtKB-UniPathway"/>
</dbReference>
<keyword evidence="5 8" id="KW-1133">Transmembrane helix</keyword>
<dbReference type="GO" id="GO:0004605">
    <property type="term" value="F:phosphatidate cytidylyltransferase activity"/>
    <property type="evidence" value="ECO:0007669"/>
    <property type="project" value="UniProtKB-EC"/>
</dbReference>
<feature type="transmembrane region" description="Helical" evidence="8">
    <location>
        <begin position="117"/>
        <end position="138"/>
    </location>
</feature>
<dbReference type="Pfam" id="PF01148">
    <property type="entry name" value="CTP_transf_1"/>
    <property type="match status" value="1"/>
</dbReference>
<accession>A0A211ZFM5</accession>
<evidence type="ECO:0000256" key="7">
    <source>
        <dbReference type="RuleBase" id="RU003938"/>
    </source>
</evidence>
<keyword evidence="4 7" id="KW-0812">Transmembrane</keyword>
<evidence type="ECO:0000256" key="3">
    <source>
        <dbReference type="ARBA" id="ARBA00022679"/>
    </source>
</evidence>
<dbReference type="AlphaFoldDB" id="A0A211ZFM5"/>
<dbReference type="GO" id="GO:0009273">
    <property type="term" value="P:peptidoglycan-based cell wall biogenesis"/>
    <property type="evidence" value="ECO:0007669"/>
    <property type="project" value="TreeGrafter"/>
</dbReference>
<dbReference type="EC" id="2.7.7.41" evidence="7"/>
<feature type="transmembrane region" description="Helical" evidence="8">
    <location>
        <begin position="150"/>
        <end position="171"/>
    </location>
</feature>
<dbReference type="OrthoDB" id="9799199at2"/>
<gene>
    <name evidence="9" type="ORF">BWR60_26515</name>
</gene>
<keyword evidence="6 8" id="KW-0472">Membrane</keyword>
<proteinExistence type="inferred from homology"/>
<evidence type="ECO:0000256" key="2">
    <source>
        <dbReference type="ARBA" id="ARBA00010185"/>
    </source>
</evidence>
<protein>
    <recommendedName>
        <fullName evidence="7">Phosphatidate cytidylyltransferase</fullName>
        <ecNumber evidence="7">2.7.7.41</ecNumber>
    </recommendedName>
</protein>
<dbReference type="UniPathway" id="UPA00557">
    <property type="reaction ID" value="UER00614"/>
</dbReference>
<organism evidence="9 10">
    <name type="scientific">Inquilinus limosus</name>
    <dbReference type="NCBI Taxonomy" id="171674"/>
    <lineage>
        <taxon>Bacteria</taxon>
        <taxon>Pseudomonadati</taxon>
        <taxon>Pseudomonadota</taxon>
        <taxon>Alphaproteobacteria</taxon>
        <taxon>Rhodospirillales</taxon>
        <taxon>Rhodospirillaceae</taxon>
        <taxon>Inquilinus</taxon>
    </lineage>
</organism>
<dbReference type="EMBL" id="NHON01000069">
    <property type="protein sequence ID" value="OWJ64071.1"/>
    <property type="molecule type" value="Genomic_DNA"/>
</dbReference>
<evidence type="ECO:0000256" key="1">
    <source>
        <dbReference type="ARBA" id="ARBA00004141"/>
    </source>
</evidence>
<evidence type="ECO:0000313" key="10">
    <source>
        <dbReference type="Proteomes" id="UP000196655"/>
    </source>
</evidence>
<keyword evidence="10" id="KW-1185">Reference proteome</keyword>
<comment type="caution">
    <text evidence="9">The sequence shown here is derived from an EMBL/GenBank/DDBJ whole genome shotgun (WGS) entry which is preliminary data.</text>
</comment>
<reference evidence="10" key="1">
    <citation type="submission" date="2017-05" db="EMBL/GenBank/DDBJ databases">
        <authorList>
            <person name="Macchi M."/>
            <person name="Festa S."/>
            <person name="Coppotelli B.M."/>
            <person name="Morelli I.S."/>
        </authorList>
    </citation>
    <scope>NUCLEOTIDE SEQUENCE [LARGE SCALE GENOMIC DNA]</scope>
    <source>
        <strain evidence="10">I</strain>
    </source>
</reference>
<dbReference type="InterPro" id="IPR000374">
    <property type="entry name" value="PC_trans"/>
</dbReference>
<comment type="similarity">
    <text evidence="2 7">Belongs to the CDS family.</text>
</comment>
<comment type="subcellular location">
    <subcellularLocation>
        <location evidence="1">Membrane</location>
        <topology evidence="1">Multi-pass membrane protein</topology>
    </subcellularLocation>
</comment>
<sequence length="314" mass="34160">MIAGLHLDPTVAWALAALVAVLVVAEAAVLYLRRSKPEKDWTELRLRIRSWWVIVIAGGIALVLNPIAVLVVLAVVSYLALKEYLSVVPTRRADRAVLLVAYLAIPTQWWWIAEEQYGFFIIWVPVYLFMVVPAMMVLRGEVTGFLRALGTLHWGLMLCVFAIGHVAYLFVLPEDGAPGPGGAGLLLLLLILTQGNDVAQYVWGRIFGRHKIAPSVSPNKTVEGFVGGLVTTTIVAGLIGPLLAPLSLHMALAAGALMAVSGFFGDLTVSAVKRDIGIKDTGTLIPGHGGVLDRIDSLIFAAPLFFHFMRYFYY</sequence>
<keyword evidence="7 9" id="KW-0548">Nucleotidyltransferase</keyword>
<feature type="transmembrane region" description="Helical" evidence="8">
    <location>
        <begin position="51"/>
        <end position="81"/>
    </location>
</feature>
<evidence type="ECO:0000256" key="6">
    <source>
        <dbReference type="ARBA" id="ARBA00023136"/>
    </source>
</evidence>
<evidence type="ECO:0000313" key="9">
    <source>
        <dbReference type="EMBL" id="OWJ64071.1"/>
    </source>
</evidence>
<dbReference type="STRING" id="1122125.GCA_000423185_00843"/>
<evidence type="ECO:0000256" key="4">
    <source>
        <dbReference type="ARBA" id="ARBA00022692"/>
    </source>
</evidence>
<dbReference type="Proteomes" id="UP000196655">
    <property type="component" value="Unassembled WGS sequence"/>
</dbReference>
<keyword evidence="3 7" id="KW-0808">Transferase</keyword>